<dbReference type="Proteomes" id="UP001501237">
    <property type="component" value="Unassembled WGS sequence"/>
</dbReference>
<keyword evidence="2" id="KW-0560">Oxidoreductase</keyword>
<sequence>MTTGFVGLGQMGALMAKRLIADGVIVYDVVPEATASLAEAGAKPAQSLEELAGADLISLMVRDDAQVRDVCGVLLPLVAPGTVIAIHSTIQASTAVELAEQAAVRGIEIVDAPVSGGFMGATEGTLAVMIGGSQAAFERCEGPFGRWASLVLHMGPVGSGTRTKLARNLLHFVAFTAAGEAARLAEASGVSLRKLGRVVRHSDAVTGGPGAIMIRSTATPIPSDDPLRGPFEHALALGDKDLSLAIALADELDVDVPLARLAIENFARSLGVADE</sequence>
<evidence type="ECO:0000313" key="6">
    <source>
        <dbReference type="EMBL" id="GAA3212941.1"/>
    </source>
</evidence>
<dbReference type="InterPro" id="IPR015815">
    <property type="entry name" value="HIBADH-related"/>
</dbReference>
<dbReference type="PROSITE" id="PS00895">
    <property type="entry name" value="3_HYDROXYISOBUT_DH"/>
    <property type="match status" value="1"/>
</dbReference>
<dbReference type="PANTHER" id="PTHR43060:SF15">
    <property type="entry name" value="3-HYDROXYISOBUTYRATE DEHYDROGENASE-LIKE 1, MITOCHONDRIAL-RELATED"/>
    <property type="match status" value="1"/>
</dbReference>
<evidence type="ECO:0000259" key="4">
    <source>
        <dbReference type="Pfam" id="PF03446"/>
    </source>
</evidence>
<dbReference type="InterPro" id="IPR002204">
    <property type="entry name" value="3-OH-isobutyrate_DH-rel_CS"/>
</dbReference>
<evidence type="ECO:0000256" key="2">
    <source>
        <dbReference type="ARBA" id="ARBA00023002"/>
    </source>
</evidence>
<protein>
    <submittedName>
        <fullName evidence="6">NAD(P)-dependent oxidoreductase</fullName>
    </submittedName>
</protein>
<dbReference type="InterPro" id="IPR036291">
    <property type="entry name" value="NAD(P)-bd_dom_sf"/>
</dbReference>
<dbReference type="SUPFAM" id="SSF48179">
    <property type="entry name" value="6-phosphogluconate dehydrogenase C-terminal domain-like"/>
    <property type="match status" value="1"/>
</dbReference>
<gene>
    <name evidence="6" type="ORF">GCM10010468_32590</name>
</gene>
<comment type="caution">
    <text evidence="6">The sequence shown here is derived from an EMBL/GenBank/DDBJ whole genome shotgun (WGS) entry which is preliminary data.</text>
</comment>
<keyword evidence="3" id="KW-0520">NAD</keyword>
<accession>A0ABP6Q9N3</accession>
<dbReference type="Pfam" id="PF03446">
    <property type="entry name" value="NAD_binding_2"/>
    <property type="match status" value="1"/>
</dbReference>
<comment type="similarity">
    <text evidence="1">Belongs to the HIBADH-related family.</text>
</comment>
<evidence type="ECO:0000313" key="7">
    <source>
        <dbReference type="Proteomes" id="UP001501237"/>
    </source>
</evidence>
<dbReference type="Pfam" id="PF14833">
    <property type="entry name" value="NAD_binding_11"/>
    <property type="match status" value="1"/>
</dbReference>
<dbReference type="Gene3D" id="1.10.1040.10">
    <property type="entry name" value="N-(1-d-carboxylethyl)-l-norvaline Dehydrogenase, domain 2"/>
    <property type="match status" value="1"/>
</dbReference>
<dbReference type="PIRSF" id="PIRSF000103">
    <property type="entry name" value="HIBADH"/>
    <property type="match status" value="1"/>
</dbReference>
<dbReference type="EMBL" id="BAAAUV010000007">
    <property type="protein sequence ID" value="GAA3212941.1"/>
    <property type="molecule type" value="Genomic_DNA"/>
</dbReference>
<reference evidence="7" key="1">
    <citation type="journal article" date="2019" name="Int. J. Syst. Evol. Microbiol.">
        <title>The Global Catalogue of Microorganisms (GCM) 10K type strain sequencing project: providing services to taxonomists for standard genome sequencing and annotation.</title>
        <authorList>
            <consortium name="The Broad Institute Genomics Platform"/>
            <consortium name="The Broad Institute Genome Sequencing Center for Infectious Disease"/>
            <person name="Wu L."/>
            <person name="Ma J."/>
        </authorList>
    </citation>
    <scope>NUCLEOTIDE SEQUENCE [LARGE SCALE GENOMIC DNA]</scope>
    <source>
        <strain evidence="7">JCM 9377</strain>
    </source>
</reference>
<dbReference type="InterPro" id="IPR029154">
    <property type="entry name" value="HIBADH-like_NADP-bd"/>
</dbReference>
<dbReference type="Gene3D" id="3.40.50.720">
    <property type="entry name" value="NAD(P)-binding Rossmann-like Domain"/>
    <property type="match status" value="1"/>
</dbReference>
<dbReference type="InterPro" id="IPR006115">
    <property type="entry name" value="6PGDH_NADP-bd"/>
</dbReference>
<proteinExistence type="inferred from homology"/>
<evidence type="ECO:0000259" key="5">
    <source>
        <dbReference type="Pfam" id="PF14833"/>
    </source>
</evidence>
<evidence type="ECO:0000256" key="1">
    <source>
        <dbReference type="ARBA" id="ARBA00009080"/>
    </source>
</evidence>
<name>A0ABP6Q9N3_9ACTN</name>
<keyword evidence="7" id="KW-1185">Reference proteome</keyword>
<dbReference type="RefSeq" id="WP_344828878.1">
    <property type="nucleotide sequence ID" value="NZ_BAAAUV010000007.1"/>
</dbReference>
<organism evidence="6 7">
    <name type="scientific">Actinocorallia longicatena</name>
    <dbReference type="NCBI Taxonomy" id="111803"/>
    <lineage>
        <taxon>Bacteria</taxon>
        <taxon>Bacillati</taxon>
        <taxon>Actinomycetota</taxon>
        <taxon>Actinomycetes</taxon>
        <taxon>Streptosporangiales</taxon>
        <taxon>Thermomonosporaceae</taxon>
        <taxon>Actinocorallia</taxon>
    </lineage>
</organism>
<dbReference type="InterPro" id="IPR013328">
    <property type="entry name" value="6PGD_dom2"/>
</dbReference>
<dbReference type="InterPro" id="IPR008927">
    <property type="entry name" value="6-PGluconate_DH-like_C_sf"/>
</dbReference>
<dbReference type="PANTHER" id="PTHR43060">
    <property type="entry name" value="3-HYDROXYISOBUTYRATE DEHYDROGENASE-LIKE 1, MITOCHONDRIAL-RELATED"/>
    <property type="match status" value="1"/>
</dbReference>
<feature type="domain" description="6-phosphogluconate dehydrogenase NADP-binding" evidence="4">
    <location>
        <begin position="3"/>
        <end position="155"/>
    </location>
</feature>
<dbReference type="SUPFAM" id="SSF51735">
    <property type="entry name" value="NAD(P)-binding Rossmann-fold domains"/>
    <property type="match status" value="1"/>
</dbReference>
<feature type="domain" description="3-hydroxyisobutyrate dehydrogenase-like NAD-binding" evidence="5">
    <location>
        <begin position="158"/>
        <end position="267"/>
    </location>
</feature>
<evidence type="ECO:0000256" key="3">
    <source>
        <dbReference type="ARBA" id="ARBA00023027"/>
    </source>
</evidence>